<keyword evidence="5 9" id="KW-0238">DNA-binding</keyword>
<dbReference type="GO" id="GO:0000976">
    <property type="term" value="F:transcription cis-regulatory region binding"/>
    <property type="evidence" value="ECO:0007669"/>
    <property type="project" value="TreeGrafter"/>
</dbReference>
<evidence type="ECO:0000256" key="1">
    <source>
        <dbReference type="ARBA" id="ARBA00018672"/>
    </source>
</evidence>
<dbReference type="InterPro" id="IPR036388">
    <property type="entry name" value="WH-like_DNA-bd_sf"/>
</dbReference>
<dbReference type="InterPro" id="IPR011006">
    <property type="entry name" value="CheY-like_superfamily"/>
</dbReference>
<dbReference type="PANTHER" id="PTHR48111:SF22">
    <property type="entry name" value="REGULATOR OF RPOS"/>
    <property type="match status" value="1"/>
</dbReference>
<dbReference type="Pfam" id="PF00486">
    <property type="entry name" value="Trans_reg_C"/>
    <property type="match status" value="1"/>
</dbReference>
<keyword evidence="2 8" id="KW-0597">Phosphoprotein</keyword>
<dbReference type="RefSeq" id="WP_130181816.1">
    <property type="nucleotide sequence ID" value="NZ_CP035945.1"/>
</dbReference>
<dbReference type="CDD" id="cd17624">
    <property type="entry name" value="REC_OmpR_PmrA-like"/>
    <property type="match status" value="1"/>
</dbReference>
<dbReference type="PROSITE" id="PS51755">
    <property type="entry name" value="OMPR_PHOB"/>
    <property type="match status" value="1"/>
</dbReference>
<evidence type="ECO:0000256" key="2">
    <source>
        <dbReference type="ARBA" id="ARBA00022553"/>
    </source>
</evidence>
<dbReference type="GO" id="GO:0032993">
    <property type="term" value="C:protein-DNA complex"/>
    <property type="evidence" value="ECO:0007669"/>
    <property type="project" value="TreeGrafter"/>
</dbReference>
<dbReference type="EMBL" id="CP035945">
    <property type="protein sequence ID" value="QBE98367.1"/>
    <property type="molecule type" value="Genomic_DNA"/>
</dbReference>
<sequence length="228" mass="25516">MKLLIIEDEPDLVSTLAAGFSQLGYITEYATGGSEGYELACINKYDLIILDLNLPSMDGIEILKAIRSEDKEQRILILSARSSVEDKVTGLDFGANDYLSKPFAFAELEARVRSLLRRSFIQRDTSLKYDILTVDTRAKSVTAGDKKLELAPKEYLILEYLMMHMGKVISSEELIEHVWHSDANYFTSSVKVHMSNLRKKLTENCGMEMITTVRGSGYIIGKEGTSGL</sequence>
<evidence type="ECO:0000313" key="12">
    <source>
        <dbReference type="EMBL" id="QBE98367.1"/>
    </source>
</evidence>
<feature type="modified residue" description="4-aspartylphosphate" evidence="8">
    <location>
        <position position="51"/>
    </location>
</feature>
<dbReference type="GO" id="GO:0000156">
    <property type="term" value="F:phosphorelay response regulator activity"/>
    <property type="evidence" value="ECO:0007669"/>
    <property type="project" value="TreeGrafter"/>
</dbReference>
<keyword evidence="4" id="KW-0805">Transcription regulation</keyword>
<dbReference type="Gene3D" id="1.10.10.10">
    <property type="entry name" value="Winged helix-like DNA-binding domain superfamily/Winged helix DNA-binding domain"/>
    <property type="match status" value="1"/>
</dbReference>
<gene>
    <name evidence="12" type="primary">cusR</name>
    <name evidence="12" type="ORF">PMF13cell1_03933</name>
</gene>
<dbReference type="InterPro" id="IPR001789">
    <property type="entry name" value="Sig_transdc_resp-reg_receiver"/>
</dbReference>
<dbReference type="InterPro" id="IPR001867">
    <property type="entry name" value="OmpR/PhoB-type_DNA-bd"/>
</dbReference>
<dbReference type="SMART" id="SM00448">
    <property type="entry name" value="REC"/>
    <property type="match status" value="1"/>
</dbReference>
<proteinExistence type="predicted"/>
<reference evidence="12 13" key="1">
    <citation type="submission" date="2019-01" db="EMBL/GenBank/DDBJ databases">
        <title>PMF-metabolizing Aryl O-demethylase.</title>
        <authorList>
            <person name="Kim M."/>
        </authorList>
    </citation>
    <scope>NUCLEOTIDE SEQUENCE [LARGE SCALE GENOMIC DNA]</scope>
    <source>
        <strain evidence="12 13">PMF1</strain>
    </source>
</reference>
<accession>A0A4P6M4P8</accession>
<dbReference type="InterPro" id="IPR039420">
    <property type="entry name" value="WalR-like"/>
</dbReference>
<protein>
    <recommendedName>
        <fullName evidence="1">Stage 0 sporulation protein A homolog</fullName>
    </recommendedName>
</protein>
<evidence type="ECO:0000256" key="8">
    <source>
        <dbReference type="PROSITE-ProRule" id="PRU00169"/>
    </source>
</evidence>
<dbReference type="CDD" id="cd00383">
    <property type="entry name" value="trans_reg_C"/>
    <property type="match status" value="1"/>
</dbReference>
<dbReference type="PANTHER" id="PTHR48111">
    <property type="entry name" value="REGULATOR OF RPOS"/>
    <property type="match status" value="1"/>
</dbReference>
<dbReference type="Pfam" id="PF00072">
    <property type="entry name" value="Response_reg"/>
    <property type="match status" value="1"/>
</dbReference>
<organism evidence="12 13">
    <name type="scientific">Blautia producta</name>
    <dbReference type="NCBI Taxonomy" id="33035"/>
    <lineage>
        <taxon>Bacteria</taxon>
        <taxon>Bacillati</taxon>
        <taxon>Bacillota</taxon>
        <taxon>Clostridia</taxon>
        <taxon>Lachnospirales</taxon>
        <taxon>Lachnospiraceae</taxon>
        <taxon>Blautia</taxon>
    </lineage>
</organism>
<evidence type="ECO:0000256" key="3">
    <source>
        <dbReference type="ARBA" id="ARBA00023012"/>
    </source>
</evidence>
<dbReference type="GO" id="GO:0005829">
    <property type="term" value="C:cytosol"/>
    <property type="evidence" value="ECO:0007669"/>
    <property type="project" value="TreeGrafter"/>
</dbReference>
<dbReference type="Gene3D" id="6.10.250.690">
    <property type="match status" value="1"/>
</dbReference>
<evidence type="ECO:0000256" key="4">
    <source>
        <dbReference type="ARBA" id="ARBA00023015"/>
    </source>
</evidence>
<evidence type="ECO:0000313" key="13">
    <source>
        <dbReference type="Proteomes" id="UP000289794"/>
    </source>
</evidence>
<evidence type="ECO:0000256" key="7">
    <source>
        <dbReference type="ARBA" id="ARBA00024867"/>
    </source>
</evidence>
<dbReference type="KEGG" id="bpro:PMF13cell1_03933"/>
<dbReference type="GO" id="GO:0006355">
    <property type="term" value="P:regulation of DNA-templated transcription"/>
    <property type="evidence" value="ECO:0007669"/>
    <property type="project" value="InterPro"/>
</dbReference>
<evidence type="ECO:0000256" key="6">
    <source>
        <dbReference type="ARBA" id="ARBA00023163"/>
    </source>
</evidence>
<evidence type="ECO:0000256" key="5">
    <source>
        <dbReference type="ARBA" id="ARBA00023125"/>
    </source>
</evidence>
<feature type="domain" description="OmpR/PhoB-type" evidence="11">
    <location>
        <begin position="124"/>
        <end position="222"/>
    </location>
</feature>
<dbReference type="Proteomes" id="UP000289794">
    <property type="component" value="Chromosome"/>
</dbReference>
<comment type="function">
    <text evidence="7">May play the central regulatory role in sporulation. It may be an element of the effector pathway responsible for the activation of sporulation genes in response to nutritional stress. Spo0A may act in concert with spo0H (a sigma factor) to control the expression of some genes that are critical to the sporulation process.</text>
</comment>
<dbReference type="Gene3D" id="3.40.50.2300">
    <property type="match status" value="1"/>
</dbReference>
<dbReference type="AlphaFoldDB" id="A0A4P6M4P8"/>
<evidence type="ECO:0000256" key="9">
    <source>
        <dbReference type="PROSITE-ProRule" id="PRU01091"/>
    </source>
</evidence>
<keyword evidence="3" id="KW-0902">Two-component regulatory system</keyword>
<keyword evidence="6" id="KW-0804">Transcription</keyword>
<evidence type="ECO:0000259" key="10">
    <source>
        <dbReference type="PROSITE" id="PS50110"/>
    </source>
</evidence>
<feature type="domain" description="Response regulatory" evidence="10">
    <location>
        <begin position="2"/>
        <end position="116"/>
    </location>
</feature>
<name>A0A4P6M4P8_9FIRM</name>
<dbReference type="SUPFAM" id="SSF52172">
    <property type="entry name" value="CheY-like"/>
    <property type="match status" value="1"/>
</dbReference>
<evidence type="ECO:0000259" key="11">
    <source>
        <dbReference type="PROSITE" id="PS51755"/>
    </source>
</evidence>
<feature type="DNA-binding region" description="OmpR/PhoB-type" evidence="9">
    <location>
        <begin position="124"/>
        <end position="222"/>
    </location>
</feature>
<dbReference type="SMART" id="SM00862">
    <property type="entry name" value="Trans_reg_C"/>
    <property type="match status" value="1"/>
</dbReference>
<dbReference type="PROSITE" id="PS50110">
    <property type="entry name" value="RESPONSE_REGULATORY"/>
    <property type="match status" value="1"/>
</dbReference>